<proteinExistence type="inferred from homology"/>
<organism evidence="4 5">
    <name type="scientific">Protopolystoma xenopodis</name>
    <dbReference type="NCBI Taxonomy" id="117903"/>
    <lineage>
        <taxon>Eukaryota</taxon>
        <taxon>Metazoa</taxon>
        <taxon>Spiralia</taxon>
        <taxon>Lophotrochozoa</taxon>
        <taxon>Platyhelminthes</taxon>
        <taxon>Monogenea</taxon>
        <taxon>Polyopisthocotylea</taxon>
        <taxon>Polystomatidea</taxon>
        <taxon>Polystomatidae</taxon>
        <taxon>Protopolystoma</taxon>
    </lineage>
</organism>
<dbReference type="GO" id="GO:0001786">
    <property type="term" value="F:phosphatidylserine binding"/>
    <property type="evidence" value="ECO:0007669"/>
    <property type="project" value="TreeGrafter"/>
</dbReference>
<evidence type="ECO:0000313" key="5">
    <source>
        <dbReference type="Proteomes" id="UP000784294"/>
    </source>
</evidence>
<dbReference type="Proteomes" id="UP000784294">
    <property type="component" value="Unassembled WGS sequence"/>
</dbReference>
<dbReference type="AlphaFoldDB" id="A0A3S5AYW7"/>
<dbReference type="PANTHER" id="PTHR10502">
    <property type="entry name" value="ANNEXIN"/>
    <property type="match status" value="1"/>
</dbReference>
<dbReference type="PANTHER" id="PTHR10502:SF102">
    <property type="entry name" value="ANNEXIN B11"/>
    <property type="match status" value="1"/>
</dbReference>
<dbReference type="Pfam" id="PF00191">
    <property type="entry name" value="Annexin"/>
    <property type="match status" value="1"/>
</dbReference>
<dbReference type="PRINTS" id="PR00196">
    <property type="entry name" value="ANNEXIN"/>
</dbReference>
<keyword evidence="2" id="KW-0677">Repeat</keyword>
<reference evidence="4" key="1">
    <citation type="submission" date="2018-11" db="EMBL/GenBank/DDBJ databases">
        <authorList>
            <consortium name="Pathogen Informatics"/>
        </authorList>
    </citation>
    <scope>NUCLEOTIDE SEQUENCE</scope>
</reference>
<dbReference type="GO" id="GO:0012506">
    <property type="term" value="C:vesicle membrane"/>
    <property type="evidence" value="ECO:0007669"/>
    <property type="project" value="TreeGrafter"/>
</dbReference>
<dbReference type="EMBL" id="CAAALY010250447">
    <property type="protein sequence ID" value="VEL35707.1"/>
    <property type="molecule type" value="Genomic_DNA"/>
</dbReference>
<dbReference type="GO" id="GO:0005886">
    <property type="term" value="C:plasma membrane"/>
    <property type="evidence" value="ECO:0007669"/>
    <property type="project" value="TreeGrafter"/>
</dbReference>
<dbReference type="InterPro" id="IPR001464">
    <property type="entry name" value="Annexin"/>
</dbReference>
<keyword evidence="3" id="KW-0041">Annexin</keyword>
<dbReference type="GO" id="GO:0005544">
    <property type="term" value="F:calcium-dependent phospholipid binding"/>
    <property type="evidence" value="ECO:0007669"/>
    <property type="project" value="InterPro"/>
</dbReference>
<evidence type="ECO:0000256" key="2">
    <source>
        <dbReference type="ARBA" id="ARBA00022737"/>
    </source>
</evidence>
<dbReference type="InterPro" id="IPR018502">
    <property type="entry name" value="Annexin_repeat"/>
</dbReference>
<evidence type="ECO:0000313" key="4">
    <source>
        <dbReference type="EMBL" id="VEL35707.1"/>
    </source>
</evidence>
<evidence type="ECO:0008006" key="6">
    <source>
        <dbReference type="Google" id="ProtNLM"/>
    </source>
</evidence>
<dbReference type="Gene3D" id="1.10.220.10">
    <property type="entry name" value="Annexin"/>
    <property type="match status" value="1"/>
</dbReference>
<dbReference type="GO" id="GO:0005634">
    <property type="term" value="C:nucleus"/>
    <property type="evidence" value="ECO:0007669"/>
    <property type="project" value="TreeGrafter"/>
</dbReference>
<evidence type="ECO:0000256" key="3">
    <source>
        <dbReference type="ARBA" id="ARBA00023216"/>
    </source>
</evidence>
<protein>
    <recommendedName>
        <fullName evidence="6">Annexin</fullName>
    </recommendedName>
</protein>
<dbReference type="GO" id="GO:0005737">
    <property type="term" value="C:cytoplasm"/>
    <property type="evidence" value="ECO:0007669"/>
    <property type="project" value="TreeGrafter"/>
</dbReference>
<dbReference type="SUPFAM" id="SSF47874">
    <property type="entry name" value="Annexin"/>
    <property type="match status" value="1"/>
</dbReference>
<comment type="similarity">
    <text evidence="1">Belongs to the annexin family.</text>
</comment>
<dbReference type="OrthoDB" id="37886at2759"/>
<sequence length="76" mass="8540">MPDLKSDLKSELSGNFCDLVLFLMMDYHYSLAKCCYKAISGAGTNESVLIEVLCTATNEDIIKIKDSYLKGEYMPF</sequence>
<gene>
    <name evidence="4" type="ORF">PXEA_LOCUS29147</name>
</gene>
<dbReference type="GO" id="GO:0005509">
    <property type="term" value="F:calcium ion binding"/>
    <property type="evidence" value="ECO:0007669"/>
    <property type="project" value="InterPro"/>
</dbReference>
<evidence type="ECO:0000256" key="1">
    <source>
        <dbReference type="ARBA" id="ARBA00007831"/>
    </source>
</evidence>
<keyword evidence="5" id="KW-1185">Reference proteome</keyword>
<comment type="caution">
    <text evidence="4">The sequence shown here is derived from an EMBL/GenBank/DDBJ whole genome shotgun (WGS) entry which is preliminary data.</text>
</comment>
<name>A0A3S5AYW7_9PLAT</name>
<accession>A0A3S5AYW7</accession>
<dbReference type="InterPro" id="IPR037104">
    <property type="entry name" value="Annexin_sf"/>
</dbReference>
<dbReference type="SMR" id="A0A3S5AYW7"/>